<evidence type="ECO:0000259" key="1">
    <source>
        <dbReference type="Pfam" id="PF00144"/>
    </source>
</evidence>
<evidence type="ECO:0000313" key="3">
    <source>
        <dbReference type="Proteomes" id="UP000427769"/>
    </source>
</evidence>
<reference evidence="2 3" key="1">
    <citation type="submission" date="2019-11" db="EMBL/GenBank/DDBJ databases">
        <title>Comparative genomics of hydrocarbon-degrading Desulfosarcina strains.</title>
        <authorList>
            <person name="Watanabe M."/>
            <person name="Kojima H."/>
            <person name="Fukui M."/>
        </authorList>
    </citation>
    <scope>NUCLEOTIDE SEQUENCE [LARGE SCALE GENOMIC DNA]</scope>
    <source>
        <strain evidence="2 3">PP31</strain>
    </source>
</reference>
<dbReference type="Pfam" id="PF00144">
    <property type="entry name" value="Beta-lactamase"/>
    <property type="match status" value="1"/>
</dbReference>
<dbReference type="PANTHER" id="PTHR43283">
    <property type="entry name" value="BETA-LACTAMASE-RELATED"/>
    <property type="match status" value="1"/>
</dbReference>
<feature type="domain" description="Beta-lactamase-related" evidence="1">
    <location>
        <begin position="108"/>
        <end position="408"/>
    </location>
</feature>
<dbReference type="AlphaFoldDB" id="A0A5K7Z1Q0"/>
<evidence type="ECO:0000313" key="2">
    <source>
        <dbReference type="EMBL" id="BBO75892.1"/>
    </source>
</evidence>
<proteinExistence type="predicted"/>
<organism evidence="2 3">
    <name type="scientific">Desulfosarcina widdelii</name>
    <dbReference type="NCBI Taxonomy" id="947919"/>
    <lineage>
        <taxon>Bacteria</taxon>
        <taxon>Pseudomonadati</taxon>
        <taxon>Thermodesulfobacteriota</taxon>
        <taxon>Desulfobacteria</taxon>
        <taxon>Desulfobacterales</taxon>
        <taxon>Desulfosarcinaceae</taxon>
        <taxon>Desulfosarcina</taxon>
    </lineage>
</organism>
<dbReference type="KEGG" id="dwd:DSCW_33090"/>
<gene>
    <name evidence="2" type="ORF">DSCW_33090</name>
</gene>
<sequence>MFADLSGTAFAEKASKSDYAIPAELKPVWTWKKGYSAEESQSFRRAYLPDSGVTANDIGSWAASRMSEIGPSAIVHRNGPVSALKTKPMPEIADVTATTALGTMTLREMMDDSRSRFKAITVVHKGKVVFEKYIGIRDWDNHLWASATKIFNGTLGYIISEEGLIDLEKPVPYYLPELKDTAWEGVKVADALHQRSGLDISESRLGSAPDHPVTLFYAIIGGDPNLPADVSLLYAVKASQKRLEPGETFEYSSINTHVITLILEKVTGKPIEDLITERIWSKAGMEGDGVLGLSADGEPMAFGAYAARLRDLARFGILFTPSWNTVAKERVVSENYFKKANAAAKREAYGRDYMSQRLIKDFGGTDIGASYQWDAVFPDGDLYKSGRTGQCLYVSPETDTVVVWYSSAYKAEIWVHAYAREIVKQVFRKK</sequence>
<dbReference type="EMBL" id="AP021875">
    <property type="protein sequence ID" value="BBO75892.1"/>
    <property type="molecule type" value="Genomic_DNA"/>
</dbReference>
<protein>
    <recommendedName>
        <fullName evidence="1">Beta-lactamase-related domain-containing protein</fullName>
    </recommendedName>
</protein>
<dbReference type="PANTHER" id="PTHR43283:SF7">
    <property type="entry name" value="BETA-LACTAMASE-RELATED DOMAIN-CONTAINING PROTEIN"/>
    <property type="match status" value="1"/>
</dbReference>
<dbReference type="InterPro" id="IPR001466">
    <property type="entry name" value="Beta-lactam-related"/>
</dbReference>
<dbReference type="Gene3D" id="3.40.710.10">
    <property type="entry name" value="DD-peptidase/beta-lactamase superfamily"/>
    <property type="match status" value="1"/>
</dbReference>
<name>A0A5K7Z1Q0_9BACT</name>
<keyword evidence="3" id="KW-1185">Reference proteome</keyword>
<dbReference type="RefSeq" id="WP_197740568.1">
    <property type="nucleotide sequence ID" value="NZ_AP021875.1"/>
</dbReference>
<dbReference type="InterPro" id="IPR012338">
    <property type="entry name" value="Beta-lactam/transpept-like"/>
</dbReference>
<dbReference type="SUPFAM" id="SSF56601">
    <property type="entry name" value="beta-lactamase/transpeptidase-like"/>
    <property type="match status" value="1"/>
</dbReference>
<accession>A0A5K7Z1Q0</accession>
<dbReference type="Proteomes" id="UP000427769">
    <property type="component" value="Chromosome"/>
</dbReference>
<dbReference type="InterPro" id="IPR050789">
    <property type="entry name" value="Diverse_Enzym_Activities"/>
</dbReference>